<gene>
    <name evidence="1" type="ORF">NAPIS_ORF00925</name>
</gene>
<dbReference type="VEuPathDB" id="MicrosporidiaDB:NAPIS_ORF00925"/>
<proteinExistence type="predicted"/>
<reference evidence="1 2" key="1">
    <citation type="journal article" date="2013" name="BMC Genomics">
        <title>Genome sequencing and comparative genomics of honey bee microsporidia, Nosema apis reveal novel insights into host-parasite interactions.</title>
        <authorList>
            <person name="Chen Yp."/>
            <person name="Pettis J.S."/>
            <person name="Zhao Y."/>
            <person name="Liu X."/>
            <person name="Tallon L.J."/>
            <person name="Sadzewicz L.D."/>
            <person name="Li R."/>
            <person name="Zheng H."/>
            <person name="Huang S."/>
            <person name="Zhang X."/>
            <person name="Hamilton M.C."/>
            <person name="Pernal S.F."/>
            <person name="Melathopoulos A.P."/>
            <person name="Yan X."/>
            <person name="Evans J.D."/>
        </authorList>
    </citation>
    <scope>NUCLEOTIDE SEQUENCE [LARGE SCALE GENOMIC DNA]</scope>
    <source>
        <strain evidence="1 2">BRL 01</strain>
    </source>
</reference>
<evidence type="ECO:0000313" key="2">
    <source>
        <dbReference type="Proteomes" id="UP000053780"/>
    </source>
</evidence>
<protein>
    <submittedName>
        <fullName evidence="1">Uncharacterized protein</fullName>
    </submittedName>
</protein>
<organism evidence="1 2">
    <name type="scientific">Vairimorpha apis BRL 01</name>
    <dbReference type="NCBI Taxonomy" id="1037528"/>
    <lineage>
        <taxon>Eukaryota</taxon>
        <taxon>Fungi</taxon>
        <taxon>Fungi incertae sedis</taxon>
        <taxon>Microsporidia</taxon>
        <taxon>Nosematidae</taxon>
        <taxon>Vairimorpha</taxon>
    </lineage>
</organism>
<name>T0LAX8_9MICR</name>
<dbReference type="AlphaFoldDB" id="T0LAX8"/>
<dbReference type="HOGENOM" id="CLU_744132_0_0_1"/>
<sequence length="372" mass="45183">MYNFYNCFYEDKAFYEIDNLYVFEKFNSVIDNNDLKDFYNCKKIYDFLENEPNKIMSKNESALCTDTSENNIHNNDFENILIKKFQENTNDPYAINELYDNFQKCLKSKMYFSILKYIKKDLINVLKYALKYLHIENENNKNKILKIIDQKNRKLNFLSNLNELINLNFENKILLNNEKCNFIESVLYTTHTTKILNRTLEKRIYSKFIVLNNYINKNHIKDYELVYYAISVINQITDNNIRKLCIMALQNLFIKDFQKCSLRFVYLIVFLYKFMNEKDLYDQNWHEKFIKTFSNGYFHFKNKGFFNKIKNIIVKNHSFLPYKLYLIMNSNNIEDVLFAYEKLQENETQLQIINYYIDITNRIKAKIFGIKY</sequence>
<evidence type="ECO:0000313" key="1">
    <source>
        <dbReference type="EMBL" id="EQB61503.1"/>
    </source>
</evidence>
<dbReference type="EMBL" id="KE647133">
    <property type="protein sequence ID" value="EQB61503.1"/>
    <property type="molecule type" value="Genomic_DNA"/>
</dbReference>
<accession>T0LAX8</accession>
<dbReference type="Proteomes" id="UP000053780">
    <property type="component" value="Unassembled WGS sequence"/>
</dbReference>
<keyword evidence="2" id="KW-1185">Reference proteome</keyword>